<reference evidence="3 4" key="1">
    <citation type="submission" date="2023-07" db="EMBL/GenBank/DDBJ databases">
        <title>Sequencing the genomes of 1000 actinobacteria strains.</title>
        <authorList>
            <person name="Klenk H.-P."/>
        </authorList>
    </citation>
    <scope>NUCLEOTIDE SEQUENCE [LARGE SCALE GENOMIC DNA]</scope>
    <source>
        <strain evidence="3 4">DSM 44388</strain>
    </source>
</reference>
<protein>
    <submittedName>
        <fullName evidence="3">Uncharacterized protein</fullName>
    </submittedName>
</protein>
<keyword evidence="2" id="KW-0472">Membrane</keyword>
<sequence length="130" mass="13834">MKIGLHGATNPAREARAAPGPVTVLAANQTGTNTVTRRHKGRPAGRLWNGEEAGPGAVRNLPHHCAAWSVTRLHLIRTRWPRADDDRGDVPGWVLVTLMTAGLVVALWGAAGQRLVQVFNDSVDNVVGGP</sequence>
<dbReference type="EMBL" id="JAUSQZ010000001">
    <property type="protein sequence ID" value="MDP9825356.1"/>
    <property type="molecule type" value="Genomic_DNA"/>
</dbReference>
<accession>A0ABT9NY51</accession>
<name>A0ABT9NY51_9ACTN</name>
<evidence type="ECO:0000313" key="3">
    <source>
        <dbReference type="EMBL" id="MDP9825356.1"/>
    </source>
</evidence>
<keyword evidence="4" id="KW-1185">Reference proteome</keyword>
<feature type="transmembrane region" description="Helical" evidence="2">
    <location>
        <begin position="90"/>
        <end position="111"/>
    </location>
</feature>
<proteinExistence type="predicted"/>
<keyword evidence="2" id="KW-1133">Transmembrane helix</keyword>
<organism evidence="3 4">
    <name type="scientific">Kineosporia succinea</name>
    <dbReference type="NCBI Taxonomy" id="84632"/>
    <lineage>
        <taxon>Bacteria</taxon>
        <taxon>Bacillati</taxon>
        <taxon>Actinomycetota</taxon>
        <taxon>Actinomycetes</taxon>
        <taxon>Kineosporiales</taxon>
        <taxon>Kineosporiaceae</taxon>
        <taxon>Kineosporia</taxon>
    </lineage>
</organism>
<evidence type="ECO:0000256" key="2">
    <source>
        <dbReference type="SAM" id="Phobius"/>
    </source>
</evidence>
<evidence type="ECO:0000313" key="4">
    <source>
        <dbReference type="Proteomes" id="UP001235712"/>
    </source>
</evidence>
<comment type="caution">
    <text evidence="3">The sequence shown here is derived from an EMBL/GenBank/DDBJ whole genome shotgun (WGS) entry which is preliminary data.</text>
</comment>
<gene>
    <name evidence="3" type="ORF">J2S57_001105</name>
</gene>
<evidence type="ECO:0000256" key="1">
    <source>
        <dbReference type="SAM" id="MobiDB-lite"/>
    </source>
</evidence>
<dbReference type="Proteomes" id="UP001235712">
    <property type="component" value="Unassembled WGS sequence"/>
</dbReference>
<keyword evidence="2" id="KW-0812">Transmembrane</keyword>
<feature type="region of interest" description="Disordered" evidence="1">
    <location>
        <begin position="30"/>
        <end position="49"/>
    </location>
</feature>